<feature type="compositionally biased region" description="Polar residues" evidence="1">
    <location>
        <begin position="1"/>
        <end position="29"/>
    </location>
</feature>
<organism evidence="2 3">
    <name type="scientific">Dovyalis caffra</name>
    <dbReference type="NCBI Taxonomy" id="77055"/>
    <lineage>
        <taxon>Eukaryota</taxon>
        <taxon>Viridiplantae</taxon>
        <taxon>Streptophyta</taxon>
        <taxon>Embryophyta</taxon>
        <taxon>Tracheophyta</taxon>
        <taxon>Spermatophyta</taxon>
        <taxon>Magnoliopsida</taxon>
        <taxon>eudicotyledons</taxon>
        <taxon>Gunneridae</taxon>
        <taxon>Pentapetalae</taxon>
        <taxon>rosids</taxon>
        <taxon>fabids</taxon>
        <taxon>Malpighiales</taxon>
        <taxon>Salicaceae</taxon>
        <taxon>Flacourtieae</taxon>
        <taxon>Dovyalis</taxon>
    </lineage>
</organism>
<name>A0AAV1QP55_9ROSI</name>
<evidence type="ECO:0000256" key="1">
    <source>
        <dbReference type="SAM" id="MobiDB-lite"/>
    </source>
</evidence>
<dbReference type="PANTHER" id="PTHR47560:SF1">
    <property type="entry name" value="EXPRESSED PROTEIN"/>
    <property type="match status" value="1"/>
</dbReference>
<keyword evidence="3" id="KW-1185">Reference proteome</keyword>
<dbReference type="Proteomes" id="UP001314170">
    <property type="component" value="Unassembled WGS sequence"/>
</dbReference>
<accession>A0AAV1QP55</accession>
<proteinExistence type="predicted"/>
<evidence type="ECO:0000313" key="2">
    <source>
        <dbReference type="EMBL" id="CAK7323517.1"/>
    </source>
</evidence>
<comment type="caution">
    <text evidence="2">The sequence shown here is derived from an EMBL/GenBank/DDBJ whole genome shotgun (WGS) entry which is preliminary data.</text>
</comment>
<sequence length="233" mass="26277">MDAPNLSANLSKEINTGTTSGRHQNNVSKPSLMERNATARTFEQEIHPNFQSDSERTIEWKRELEEDAGMSKNAQFRAIQPRSSILSSVEDNDRFCYLHIFTFTTYNTNAYGLRVKSKTVGSFGTEFDIILAVMQEVVKEYVSTRIAFLLTQNETKYQVIMTKTDLVFPIDVARHAMQIVESLKANESLVQHVMMVSSKYGAGKVRDGNGVLDIGGYGKWEILVEAIGLFFKT</sequence>
<dbReference type="EMBL" id="CAWUPB010000127">
    <property type="protein sequence ID" value="CAK7323517.1"/>
    <property type="molecule type" value="Genomic_DNA"/>
</dbReference>
<evidence type="ECO:0000313" key="3">
    <source>
        <dbReference type="Proteomes" id="UP001314170"/>
    </source>
</evidence>
<reference evidence="2 3" key="1">
    <citation type="submission" date="2024-01" db="EMBL/GenBank/DDBJ databases">
        <authorList>
            <person name="Waweru B."/>
        </authorList>
    </citation>
    <scope>NUCLEOTIDE SEQUENCE [LARGE SCALE GENOMIC DNA]</scope>
</reference>
<dbReference type="AlphaFoldDB" id="A0AAV1QP55"/>
<protein>
    <submittedName>
        <fullName evidence="2">Uncharacterized protein</fullName>
    </submittedName>
</protein>
<gene>
    <name evidence="2" type="ORF">DCAF_LOCUS1146</name>
</gene>
<dbReference type="PANTHER" id="PTHR47560">
    <property type="entry name" value="EXPRESSED PROTEIN"/>
    <property type="match status" value="1"/>
</dbReference>
<feature type="region of interest" description="Disordered" evidence="1">
    <location>
        <begin position="1"/>
        <end position="31"/>
    </location>
</feature>